<evidence type="ECO:0000313" key="1">
    <source>
        <dbReference type="EMBL" id="MBC8318216.1"/>
    </source>
</evidence>
<organism evidence="1 2">
    <name type="scientific">Candidatus Desulfobia pelagia</name>
    <dbReference type="NCBI Taxonomy" id="2841692"/>
    <lineage>
        <taxon>Bacteria</taxon>
        <taxon>Pseudomonadati</taxon>
        <taxon>Thermodesulfobacteriota</taxon>
        <taxon>Desulfobulbia</taxon>
        <taxon>Desulfobulbales</taxon>
        <taxon>Desulfobulbaceae</taxon>
        <taxon>Candidatus Desulfobia</taxon>
    </lineage>
</organism>
<sequence length="121" mass="13802">MLVEKELVYQISGCVFAVYKELGHGFLEKVYEKALRIELERQGFTVEVQKPIQVMYKGEVVGDYLADIVVTNKIIIELKAQSNLHKAHETQIINYLKATGIEVGLLVNFAYPKATIKRYVL</sequence>
<dbReference type="NCBIfam" id="TIGR04256">
    <property type="entry name" value="GxxExxY"/>
    <property type="match status" value="1"/>
</dbReference>
<dbReference type="AlphaFoldDB" id="A0A8J6TD22"/>
<accession>A0A8J6TD22</accession>
<proteinExistence type="predicted"/>
<comment type="caution">
    <text evidence="1">The sequence shown here is derived from an EMBL/GenBank/DDBJ whole genome shotgun (WGS) entry which is preliminary data.</text>
</comment>
<protein>
    <submittedName>
        <fullName evidence="1">GxxExxY protein</fullName>
    </submittedName>
</protein>
<dbReference type="InterPro" id="IPR026350">
    <property type="entry name" value="GxxExxY"/>
</dbReference>
<dbReference type="Proteomes" id="UP000614424">
    <property type="component" value="Unassembled WGS sequence"/>
</dbReference>
<evidence type="ECO:0000313" key="2">
    <source>
        <dbReference type="Proteomes" id="UP000614424"/>
    </source>
</evidence>
<reference evidence="1 2" key="1">
    <citation type="submission" date="2020-08" db="EMBL/GenBank/DDBJ databases">
        <title>Bridging the membrane lipid divide: bacteria of the FCB group superphylum have the potential to synthesize archaeal ether lipids.</title>
        <authorList>
            <person name="Villanueva L."/>
            <person name="Von Meijenfeldt F.A.B."/>
            <person name="Westbye A.B."/>
            <person name="Yadav S."/>
            <person name="Hopmans E.C."/>
            <person name="Dutilh B.E."/>
            <person name="Sinninghe Damste J.S."/>
        </authorList>
    </citation>
    <scope>NUCLEOTIDE SEQUENCE [LARGE SCALE GENOMIC DNA]</scope>
    <source>
        <strain evidence="1">NIOZ-UU47</strain>
    </source>
</reference>
<dbReference type="Pfam" id="PF13366">
    <property type="entry name" value="PDDEXK_3"/>
    <property type="match status" value="1"/>
</dbReference>
<dbReference type="EMBL" id="JACNJZ010000138">
    <property type="protein sequence ID" value="MBC8318216.1"/>
    <property type="molecule type" value="Genomic_DNA"/>
</dbReference>
<name>A0A8J6TD22_9BACT</name>
<gene>
    <name evidence="1" type="ORF">H8E41_09940</name>
</gene>